<sequence length="138" mass="15615">MSEECKLDPADEKFLEESESDSDQATDVSFFPSESSTGSFCHEDEVNSPSPVNAEEILQRSASYKRRNKSVKRPVPGTSAGTKKAKMTKRKVREETDEESESEEGPECPGTKPHCCTCTCFKKKIKRRRSTRKRRTCK</sequence>
<dbReference type="Proteomes" id="UP000494165">
    <property type="component" value="Unassembled WGS sequence"/>
</dbReference>
<dbReference type="AlphaFoldDB" id="A0A8S1BNR6"/>
<reference evidence="2 3" key="1">
    <citation type="submission" date="2020-04" db="EMBL/GenBank/DDBJ databases">
        <authorList>
            <person name="Alioto T."/>
            <person name="Alioto T."/>
            <person name="Gomez Garrido J."/>
        </authorList>
    </citation>
    <scope>NUCLEOTIDE SEQUENCE [LARGE SCALE GENOMIC DNA]</scope>
</reference>
<evidence type="ECO:0000256" key="1">
    <source>
        <dbReference type="SAM" id="MobiDB-lite"/>
    </source>
</evidence>
<comment type="caution">
    <text evidence="2">The sequence shown here is derived from an EMBL/GenBank/DDBJ whole genome shotgun (WGS) entry which is preliminary data.</text>
</comment>
<organism evidence="2 3">
    <name type="scientific">Cloeon dipterum</name>
    <dbReference type="NCBI Taxonomy" id="197152"/>
    <lineage>
        <taxon>Eukaryota</taxon>
        <taxon>Metazoa</taxon>
        <taxon>Ecdysozoa</taxon>
        <taxon>Arthropoda</taxon>
        <taxon>Hexapoda</taxon>
        <taxon>Insecta</taxon>
        <taxon>Pterygota</taxon>
        <taxon>Palaeoptera</taxon>
        <taxon>Ephemeroptera</taxon>
        <taxon>Pisciforma</taxon>
        <taxon>Baetidae</taxon>
        <taxon>Cloeon</taxon>
    </lineage>
</organism>
<feature type="compositionally biased region" description="Basic residues" evidence="1">
    <location>
        <begin position="63"/>
        <end position="72"/>
    </location>
</feature>
<accession>A0A8S1BNR6</accession>
<feature type="compositionally biased region" description="Polar residues" evidence="1">
    <location>
        <begin position="25"/>
        <end position="39"/>
    </location>
</feature>
<protein>
    <submittedName>
        <fullName evidence="2">Uncharacterized protein</fullName>
    </submittedName>
</protein>
<dbReference type="EMBL" id="CADEPI010000005">
    <property type="protein sequence ID" value="CAB3361072.1"/>
    <property type="molecule type" value="Genomic_DNA"/>
</dbReference>
<keyword evidence="3" id="KW-1185">Reference proteome</keyword>
<evidence type="ECO:0000313" key="2">
    <source>
        <dbReference type="EMBL" id="CAB3361072.1"/>
    </source>
</evidence>
<feature type="compositionally biased region" description="Basic and acidic residues" evidence="1">
    <location>
        <begin position="1"/>
        <end position="16"/>
    </location>
</feature>
<proteinExistence type="predicted"/>
<evidence type="ECO:0000313" key="3">
    <source>
        <dbReference type="Proteomes" id="UP000494165"/>
    </source>
</evidence>
<gene>
    <name evidence="2" type="ORF">CLODIP_2_CD11419</name>
</gene>
<feature type="compositionally biased region" description="Acidic residues" evidence="1">
    <location>
        <begin position="95"/>
        <end position="106"/>
    </location>
</feature>
<feature type="region of interest" description="Disordered" evidence="1">
    <location>
        <begin position="1"/>
        <end position="112"/>
    </location>
</feature>
<name>A0A8S1BNR6_9INSE</name>